<evidence type="ECO:0000313" key="5">
    <source>
        <dbReference type="EMBL" id="SEL54276.1"/>
    </source>
</evidence>
<organism evidence="5 6">
    <name type="scientific">Rhodococcus maanshanensis</name>
    <dbReference type="NCBI Taxonomy" id="183556"/>
    <lineage>
        <taxon>Bacteria</taxon>
        <taxon>Bacillati</taxon>
        <taxon>Actinomycetota</taxon>
        <taxon>Actinomycetes</taxon>
        <taxon>Mycobacteriales</taxon>
        <taxon>Nocardiaceae</taxon>
        <taxon>Rhodococcus</taxon>
    </lineage>
</organism>
<dbReference type="PROSITE" id="PS01124">
    <property type="entry name" value="HTH_ARAC_FAMILY_2"/>
    <property type="match status" value="1"/>
</dbReference>
<reference evidence="6" key="1">
    <citation type="submission" date="2016-10" db="EMBL/GenBank/DDBJ databases">
        <authorList>
            <person name="Varghese N."/>
            <person name="Submissions S."/>
        </authorList>
    </citation>
    <scope>NUCLEOTIDE SEQUENCE [LARGE SCALE GENOMIC DNA]</scope>
    <source>
        <strain evidence="6">DSM 44675</strain>
    </source>
</reference>
<evidence type="ECO:0000256" key="3">
    <source>
        <dbReference type="ARBA" id="ARBA00023163"/>
    </source>
</evidence>
<dbReference type="SUPFAM" id="SSF52317">
    <property type="entry name" value="Class I glutamine amidotransferase-like"/>
    <property type="match status" value="1"/>
</dbReference>
<dbReference type="Gene3D" id="3.40.50.880">
    <property type="match status" value="1"/>
</dbReference>
<dbReference type="InterPro" id="IPR052158">
    <property type="entry name" value="INH-QAR"/>
</dbReference>
<dbReference type="InterPro" id="IPR018062">
    <property type="entry name" value="HTH_AraC-typ_CS"/>
</dbReference>
<evidence type="ECO:0000259" key="4">
    <source>
        <dbReference type="PROSITE" id="PS01124"/>
    </source>
</evidence>
<dbReference type="PANTHER" id="PTHR43130:SF3">
    <property type="entry name" value="HTH-TYPE TRANSCRIPTIONAL REGULATOR RV1931C"/>
    <property type="match status" value="1"/>
</dbReference>
<dbReference type="SMART" id="SM00342">
    <property type="entry name" value="HTH_ARAC"/>
    <property type="match status" value="1"/>
</dbReference>
<evidence type="ECO:0000256" key="2">
    <source>
        <dbReference type="ARBA" id="ARBA00023125"/>
    </source>
</evidence>
<dbReference type="CDD" id="cd03137">
    <property type="entry name" value="GATase1_AraC_1"/>
    <property type="match status" value="1"/>
</dbReference>
<feature type="domain" description="HTH araC/xylS-type" evidence="4">
    <location>
        <begin position="214"/>
        <end position="312"/>
    </location>
</feature>
<dbReference type="Pfam" id="PF01965">
    <property type="entry name" value="DJ-1_PfpI"/>
    <property type="match status" value="1"/>
</dbReference>
<dbReference type="InterPro" id="IPR002818">
    <property type="entry name" value="DJ-1/PfpI"/>
</dbReference>
<dbReference type="SUPFAM" id="SSF46689">
    <property type="entry name" value="Homeodomain-like"/>
    <property type="match status" value="2"/>
</dbReference>
<dbReference type="AlphaFoldDB" id="A0A1H7R228"/>
<protein>
    <submittedName>
        <fullName evidence="5">Transcriptional regulator GlxA family, contains an amidase domain and an AraC-type DNA-binding HTH domain</fullName>
    </submittedName>
</protein>
<evidence type="ECO:0000256" key="1">
    <source>
        <dbReference type="ARBA" id="ARBA00023015"/>
    </source>
</evidence>
<keyword evidence="3" id="KW-0804">Transcription</keyword>
<dbReference type="InterPro" id="IPR009057">
    <property type="entry name" value="Homeodomain-like_sf"/>
</dbReference>
<sequence>MVRSVAVIAFPDISPFHLSVPSLVFGHTESPDTAPRYRVTICAEDPGILPTNAGYDIAVRRSLDALVEADTVVIPSWVPDRRPSDAVLEAIRRAHGRGARIVGLCLGAFPIADSGIVDGREAATHWHAAETLARRHPQVTVRSDVLWSDLGDVVTSAGTAAALDCCLHLVRSDHGVSAATALARRLVLAPHRSGTQAQFIPVPVREQDGEDEIERAMAWARLNLSEPVDLDHWSRVVLMSRRTFTRRFRERTGSSPQQWLLLQRLDRARLLLETTELGVDAVAVESGFGSTASLRLHFGRTFGISPSAHRALFSAGSSEQSTADRSRV</sequence>
<dbReference type="InterPro" id="IPR018060">
    <property type="entry name" value="HTH_AraC"/>
</dbReference>
<dbReference type="InterPro" id="IPR029062">
    <property type="entry name" value="Class_I_gatase-like"/>
</dbReference>
<dbReference type="GO" id="GO:0043565">
    <property type="term" value="F:sequence-specific DNA binding"/>
    <property type="evidence" value="ECO:0007669"/>
    <property type="project" value="InterPro"/>
</dbReference>
<gene>
    <name evidence="5" type="ORF">SAMN05444583_110116</name>
</gene>
<keyword evidence="2 5" id="KW-0238">DNA-binding</keyword>
<dbReference type="Proteomes" id="UP000198677">
    <property type="component" value="Unassembled WGS sequence"/>
</dbReference>
<dbReference type="RefSeq" id="WP_072753209.1">
    <property type="nucleotide sequence ID" value="NZ_FOAW01000010.1"/>
</dbReference>
<keyword evidence="6" id="KW-1185">Reference proteome</keyword>
<name>A0A1H7R228_9NOCA</name>
<dbReference type="Gene3D" id="1.10.10.60">
    <property type="entry name" value="Homeodomain-like"/>
    <property type="match status" value="1"/>
</dbReference>
<dbReference type="GO" id="GO:0003700">
    <property type="term" value="F:DNA-binding transcription factor activity"/>
    <property type="evidence" value="ECO:0007669"/>
    <property type="project" value="InterPro"/>
</dbReference>
<dbReference type="OrthoDB" id="4350011at2"/>
<evidence type="ECO:0000313" key="6">
    <source>
        <dbReference type="Proteomes" id="UP000198677"/>
    </source>
</evidence>
<accession>A0A1H7R228</accession>
<keyword evidence="1" id="KW-0805">Transcription regulation</keyword>
<proteinExistence type="predicted"/>
<dbReference type="EMBL" id="FOAW01000010">
    <property type="protein sequence ID" value="SEL54276.1"/>
    <property type="molecule type" value="Genomic_DNA"/>
</dbReference>
<dbReference type="Pfam" id="PF12833">
    <property type="entry name" value="HTH_18"/>
    <property type="match status" value="1"/>
</dbReference>
<dbReference type="PANTHER" id="PTHR43130">
    <property type="entry name" value="ARAC-FAMILY TRANSCRIPTIONAL REGULATOR"/>
    <property type="match status" value="1"/>
</dbReference>
<dbReference type="PROSITE" id="PS00041">
    <property type="entry name" value="HTH_ARAC_FAMILY_1"/>
    <property type="match status" value="1"/>
</dbReference>